<sequence>MLGARCLTTCLTHPTLLIPDPDSLHEALCLVLQHALFYLL</sequence>
<organism evidence="1 2">
    <name type="scientific">Pseudomonas chlororaphis</name>
    <dbReference type="NCBI Taxonomy" id="587753"/>
    <lineage>
        <taxon>Bacteria</taxon>
        <taxon>Pseudomonadati</taxon>
        <taxon>Pseudomonadota</taxon>
        <taxon>Gammaproteobacteria</taxon>
        <taxon>Pseudomonadales</taxon>
        <taxon>Pseudomonadaceae</taxon>
        <taxon>Pseudomonas</taxon>
    </lineage>
</organism>
<protein>
    <submittedName>
        <fullName evidence="1">Uncharacterized protein</fullName>
    </submittedName>
</protein>
<reference evidence="1 2" key="1">
    <citation type="journal article" date="2015" name="Mol. Plant Microbe Interact.">
        <title>Comparative Genomic Analysis of Pseudomonas chlororaphis PCL1606 Reveals New Insight into Antifungal Compounds Involved in Biocontrol.</title>
        <authorList>
            <person name="Calderon C.E."/>
            <person name="Ramos C."/>
            <person name="de Vicente A."/>
            <person name="Cazorla F.M."/>
        </authorList>
    </citation>
    <scope>NUCLEOTIDE SEQUENCE [LARGE SCALE GENOMIC DNA]</scope>
    <source>
        <strain evidence="1 2">PCL1606</strain>
    </source>
</reference>
<name>A0A0D5Y4S1_9PSED</name>
<dbReference type="KEGG" id="pcz:PCL1606_48340"/>
<evidence type="ECO:0000313" key="2">
    <source>
        <dbReference type="Proteomes" id="UP000032748"/>
    </source>
</evidence>
<dbReference type="Proteomes" id="UP000032748">
    <property type="component" value="Chromosome"/>
</dbReference>
<gene>
    <name evidence="1" type="ORF">PCL1606_48340</name>
</gene>
<proteinExistence type="predicted"/>
<dbReference type="AlphaFoldDB" id="A0A0D5Y4S1"/>
<accession>A0A0D5Y4S1</accession>
<evidence type="ECO:0000313" key="1">
    <source>
        <dbReference type="EMBL" id="AKA26281.1"/>
    </source>
</evidence>
<dbReference type="EMBL" id="CP011110">
    <property type="protein sequence ID" value="AKA26281.1"/>
    <property type="molecule type" value="Genomic_DNA"/>
</dbReference>
<dbReference type="PATRIC" id="fig|587753.10.peg.4827"/>